<dbReference type="Proteomes" id="UP001225034">
    <property type="component" value="Unassembled WGS sequence"/>
</dbReference>
<protein>
    <submittedName>
        <fullName evidence="2">Uncharacterized protein</fullName>
    </submittedName>
</protein>
<reference evidence="2 3" key="1">
    <citation type="submission" date="2023-07" db="EMBL/GenBank/DDBJ databases">
        <title>Genomic Encyclopedia of Type Strains, Phase IV (KMG-IV): sequencing the most valuable type-strain genomes for metagenomic binning, comparative biology and taxonomic classification.</title>
        <authorList>
            <person name="Goeker M."/>
        </authorList>
    </citation>
    <scope>NUCLEOTIDE SEQUENCE [LARGE SCALE GENOMIC DNA]</scope>
    <source>
        <strain evidence="2 3">DSM 19154</strain>
    </source>
</reference>
<gene>
    <name evidence="2" type="ORF">J2S05_000769</name>
</gene>
<comment type="caution">
    <text evidence="2">The sequence shown here is derived from an EMBL/GenBank/DDBJ whole genome shotgun (WGS) entry which is preliminary data.</text>
</comment>
<accession>A0ABT9YES2</accession>
<name>A0ABT9YES2_9BACI</name>
<evidence type="ECO:0000256" key="1">
    <source>
        <dbReference type="SAM" id="Coils"/>
    </source>
</evidence>
<dbReference type="EMBL" id="JAUSUA010000001">
    <property type="protein sequence ID" value="MDQ0205995.1"/>
    <property type="molecule type" value="Genomic_DNA"/>
</dbReference>
<keyword evidence="3" id="KW-1185">Reference proteome</keyword>
<evidence type="ECO:0000313" key="3">
    <source>
        <dbReference type="Proteomes" id="UP001225034"/>
    </source>
</evidence>
<dbReference type="RefSeq" id="WP_306980083.1">
    <property type="nucleotide sequence ID" value="NZ_JAUSUA010000001.1"/>
</dbReference>
<organism evidence="2 3">
    <name type="scientific">Alkalicoccobacillus murimartini</name>
    <dbReference type="NCBI Taxonomy" id="171685"/>
    <lineage>
        <taxon>Bacteria</taxon>
        <taxon>Bacillati</taxon>
        <taxon>Bacillota</taxon>
        <taxon>Bacilli</taxon>
        <taxon>Bacillales</taxon>
        <taxon>Bacillaceae</taxon>
        <taxon>Alkalicoccobacillus</taxon>
    </lineage>
</organism>
<keyword evidence="1" id="KW-0175">Coiled coil</keyword>
<proteinExistence type="predicted"/>
<feature type="coiled-coil region" evidence="1">
    <location>
        <begin position="9"/>
        <end position="52"/>
    </location>
</feature>
<sequence length="53" mass="6470">MTSKHNPDTHELKEKIKVMKRDQREYKAEAFIEIYDQYVELLESEIRELQSTK</sequence>
<evidence type="ECO:0000313" key="2">
    <source>
        <dbReference type="EMBL" id="MDQ0205995.1"/>
    </source>
</evidence>